<feature type="domain" description="Translation elongation factor EF1B beta/delta subunit guanine nucleotide exchange" evidence="4">
    <location>
        <begin position="155"/>
        <end position="241"/>
    </location>
</feature>
<accession>A0A4Z2DGY3</accession>
<evidence type="ECO:0000256" key="3">
    <source>
        <dbReference type="ARBA" id="ARBA00022917"/>
    </source>
</evidence>
<dbReference type="PANTHER" id="PTHR11595:SF26">
    <property type="entry name" value="ELONGATION FACTOR 1-DELTA"/>
    <property type="match status" value="1"/>
</dbReference>
<dbReference type="STRING" id="6182.A0A4Z2DGY3"/>
<protein>
    <submittedName>
        <fullName evidence="6">Elongation factor 1-delta isoform 2</fullName>
    </submittedName>
</protein>
<evidence type="ECO:0000256" key="1">
    <source>
        <dbReference type="ARBA" id="ARBA00007411"/>
    </source>
</evidence>
<keyword evidence="2 6" id="KW-0251">Elongation factor</keyword>
<organism evidence="6 7">
    <name type="scientific">Schistosoma japonicum</name>
    <name type="common">Blood fluke</name>
    <dbReference type="NCBI Taxonomy" id="6182"/>
    <lineage>
        <taxon>Eukaryota</taxon>
        <taxon>Metazoa</taxon>
        <taxon>Spiralia</taxon>
        <taxon>Lophotrochozoa</taxon>
        <taxon>Platyhelminthes</taxon>
        <taxon>Trematoda</taxon>
        <taxon>Digenea</taxon>
        <taxon>Strigeidida</taxon>
        <taxon>Schistosomatoidea</taxon>
        <taxon>Schistosomatidae</taxon>
        <taxon>Schistosoma</taxon>
    </lineage>
</organism>
<proteinExistence type="inferred from homology"/>
<dbReference type="SMART" id="SM00888">
    <property type="entry name" value="EF1_GNE"/>
    <property type="match status" value="1"/>
</dbReference>
<sequence>MEVGLLTDTQTLPFPDYPDIEKAYVSHLSSHDQPKASEPLLKKLGSLTQEIQKAREHIKTSLDRVAVSRPFDVARLDELEKLVTSLVNRISDLESRIGSLKSNNDTCDVVKDKPDAESDLFASDSEDDKEAERIRSEREAEYLAKKASKPAIVAKSSIVLDVKPWSDEVDMEELTSLVRSIQADGLLWGSSKLVPVAYGIKKLQICCVVEDDKVGTDFLEESILNFEDHVQSVDIASFNKL</sequence>
<dbReference type="Pfam" id="PF10587">
    <property type="entry name" value="EF-1_beta_acid"/>
    <property type="match status" value="1"/>
</dbReference>
<dbReference type="GO" id="GO:0005085">
    <property type="term" value="F:guanyl-nucleotide exchange factor activity"/>
    <property type="evidence" value="ECO:0007669"/>
    <property type="project" value="TreeGrafter"/>
</dbReference>
<feature type="domain" description="Elongation factor 1 beta central acidic region eukaryote" evidence="5">
    <location>
        <begin position="120"/>
        <end position="146"/>
    </location>
</feature>
<dbReference type="InterPro" id="IPR049720">
    <property type="entry name" value="EF1B_bsu/dsu"/>
</dbReference>
<evidence type="ECO:0000256" key="2">
    <source>
        <dbReference type="ARBA" id="ARBA00022768"/>
    </source>
</evidence>
<keyword evidence="3" id="KW-0648">Protein biosynthesis</keyword>
<dbReference type="CDD" id="cd00292">
    <property type="entry name" value="EF1B"/>
    <property type="match status" value="1"/>
</dbReference>
<dbReference type="OrthoDB" id="331763at2759"/>
<dbReference type="Proteomes" id="UP000311919">
    <property type="component" value="Unassembled WGS sequence"/>
</dbReference>
<dbReference type="FunFam" id="3.30.70.60:FF:000001">
    <property type="entry name" value="Elongation factor 1-beta 1 like"/>
    <property type="match status" value="1"/>
</dbReference>
<evidence type="ECO:0000259" key="5">
    <source>
        <dbReference type="SMART" id="SM01182"/>
    </source>
</evidence>
<dbReference type="EMBL" id="SKCS01000143">
    <property type="protein sequence ID" value="TNN15752.1"/>
    <property type="molecule type" value="Genomic_DNA"/>
</dbReference>
<evidence type="ECO:0000313" key="6">
    <source>
        <dbReference type="EMBL" id="TNN15752.1"/>
    </source>
</evidence>
<reference evidence="6 7" key="1">
    <citation type="submission" date="2019-03" db="EMBL/GenBank/DDBJ databases">
        <title>An improved genome assembly of the fluke Schistosoma japonicum.</title>
        <authorList>
            <person name="Hu W."/>
            <person name="Luo F."/>
            <person name="Yin M."/>
            <person name="Mo X."/>
            <person name="Sun C."/>
            <person name="Wu Q."/>
            <person name="Zhu B."/>
            <person name="Xiang M."/>
            <person name="Wang J."/>
            <person name="Wang Y."/>
            <person name="Zhang T."/>
            <person name="Xu B."/>
            <person name="Zheng H."/>
            <person name="Feng Z."/>
        </authorList>
    </citation>
    <scope>NUCLEOTIDE SEQUENCE [LARGE SCALE GENOMIC DNA]</scope>
    <source>
        <strain evidence="6">HuSjv2</strain>
        <tissue evidence="6">Worms</tissue>
    </source>
</reference>
<dbReference type="Pfam" id="PF00736">
    <property type="entry name" value="EF1_GNE"/>
    <property type="match status" value="1"/>
</dbReference>
<dbReference type="GO" id="GO:0003746">
    <property type="term" value="F:translation elongation factor activity"/>
    <property type="evidence" value="ECO:0007669"/>
    <property type="project" value="UniProtKB-KW"/>
</dbReference>
<dbReference type="InterPro" id="IPR014717">
    <property type="entry name" value="Transl_elong_EF1B/ribsomal_bS6"/>
</dbReference>
<dbReference type="Gene3D" id="3.30.70.60">
    <property type="match status" value="1"/>
</dbReference>
<dbReference type="InterPro" id="IPR036219">
    <property type="entry name" value="eEF-1beta-like_sf"/>
</dbReference>
<dbReference type="GO" id="GO:0005829">
    <property type="term" value="C:cytosol"/>
    <property type="evidence" value="ECO:0007669"/>
    <property type="project" value="TreeGrafter"/>
</dbReference>
<dbReference type="GO" id="GO:0005853">
    <property type="term" value="C:eukaryotic translation elongation factor 1 complex"/>
    <property type="evidence" value="ECO:0007669"/>
    <property type="project" value="InterPro"/>
</dbReference>
<gene>
    <name evidence="6" type="ORF">EWB00_001129</name>
</gene>
<dbReference type="SMART" id="SM01182">
    <property type="entry name" value="EF-1_beta_acid"/>
    <property type="match status" value="1"/>
</dbReference>
<comment type="similarity">
    <text evidence="1">Belongs to the EF-1-beta/EF-1-delta family.</text>
</comment>
<dbReference type="SUPFAM" id="SSF54984">
    <property type="entry name" value="eEF-1beta-like"/>
    <property type="match status" value="1"/>
</dbReference>
<dbReference type="InterPro" id="IPR018940">
    <property type="entry name" value="EF-1_beta_acid_region_euk"/>
</dbReference>
<dbReference type="PANTHER" id="PTHR11595">
    <property type="entry name" value="EF-HAND AND COILED-COIL DOMAIN-CONTAINING FAMILY MEMBER"/>
    <property type="match status" value="1"/>
</dbReference>
<dbReference type="AlphaFoldDB" id="A0A4Z2DGY3"/>
<evidence type="ECO:0000259" key="4">
    <source>
        <dbReference type="SMART" id="SM00888"/>
    </source>
</evidence>
<dbReference type="InterPro" id="IPR014038">
    <property type="entry name" value="EF1B_bsu/dsu_GNE"/>
</dbReference>
<comment type="caution">
    <text evidence="6">The sequence shown here is derived from an EMBL/GenBank/DDBJ whole genome shotgun (WGS) entry which is preliminary data.</text>
</comment>
<keyword evidence="7" id="KW-1185">Reference proteome</keyword>
<evidence type="ECO:0000313" key="7">
    <source>
        <dbReference type="Proteomes" id="UP000311919"/>
    </source>
</evidence>
<name>A0A4Z2DGY3_SCHJA</name>